<dbReference type="AlphaFoldDB" id="A0A6N8CUJ7"/>
<dbReference type="PANTHER" id="PTHR33360">
    <property type="entry name" value="TRANSPOSASE FOR INSERTION SEQUENCE ELEMENT IS200"/>
    <property type="match status" value="1"/>
</dbReference>
<dbReference type="SMART" id="SM01321">
    <property type="entry name" value="Y1_Tnp"/>
    <property type="match status" value="1"/>
</dbReference>
<keyword evidence="3" id="KW-1185">Reference proteome</keyword>
<organism evidence="2 3">
    <name type="scientific">Terrilactibacillus tamarindi</name>
    <dbReference type="NCBI Taxonomy" id="2599694"/>
    <lineage>
        <taxon>Bacteria</taxon>
        <taxon>Bacillati</taxon>
        <taxon>Bacillota</taxon>
        <taxon>Bacilli</taxon>
        <taxon>Bacillales</taxon>
        <taxon>Bacillaceae</taxon>
        <taxon>Terrilactibacillus</taxon>
    </lineage>
</organism>
<dbReference type="GO" id="GO:0003677">
    <property type="term" value="F:DNA binding"/>
    <property type="evidence" value="ECO:0007669"/>
    <property type="project" value="InterPro"/>
</dbReference>
<reference evidence="2 3" key="1">
    <citation type="submission" date="2019-11" db="EMBL/GenBank/DDBJ databases">
        <title>Terrilactibacillus tamarindus sp. nov. BCM23-1 isolated from bark of Tamarindus indica.</title>
        <authorList>
            <person name="Kingkaew E."/>
            <person name="Tanasupawat S."/>
        </authorList>
    </citation>
    <scope>NUCLEOTIDE SEQUENCE [LARGE SCALE GENOMIC DNA]</scope>
    <source>
        <strain evidence="2 3">BCM23-1</strain>
    </source>
</reference>
<evidence type="ECO:0000313" key="3">
    <source>
        <dbReference type="Proteomes" id="UP000440978"/>
    </source>
</evidence>
<evidence type="ECO:0000313" key="2">
    <source>
        <dbReference type="EMBL" id="MTT32853.1"/>
    </source>
</evidence>
<dbReference type="Gene3D" id="3.30.70.1290">
    <property type="entry name" value="Transposase IS200-like"/>
    <property type="match status" value="1"/>
</dbReference>
<proteinExistence type="predicted"/>
<dbReference type="OrthoDB" id="9798161at2"/>
<name>A0A6N8CUJ7_9BACI</name>
<protein>
    <submittedName>
        <fullName evidence="2">IS200/IS605 family transposase</fullName>
    </submittedName>
</protein>
<dbReference type="PANTHER" id="PTHR33360:SF2">
    <property type="entry name" value="TRANSPOSASE FOR INSERTION SEQUENCE ELEMENT IS200"/>
    <property type="match status" value="1"/>
</dbReference>
<dbReference type="SUPFAM" id="SSF143422">
    <property type="entry name" value="Transposase IS200-like"/>
    <property type="match status" value="1"/>
</dbReference>
<dbReference type="InterPro" id="IPR036515">
    <property type="entry name" value="Transposase_17_sf"/>
</dbReference>
<accession>A0A6N8CUJ7</accession>
<dbReference type="NCBIfam" id="NF033573">
    <property type="entry name" value="transpos_IS200"/>
    <property type="match status" value="1"/>
</dbReference>
<gene>
    <name evidence="2" type="primary">tnpA</name>
    <name evidence="2" type="ORF">GMB86_12640</name>
</gene>
<feature type="domain" description="Transposase IS200-like" evidence="1">
    <location>
        <begin position="2"/>
        <end position="88"/>
    </location>
</feature>
<comment type="caution">
    <text evidence="2">The sequence shown here is derived from an EMBL/GenBank/DDBJ whole genome shotgun (WGS) entry which is preliminary data.</text>
</comment>
<dbReference type="InterPro" id="IPR002686">
    <property type="entry name" value="Transposase_17"/>
</dbReference>
<sequence>MNCKYHIIFIPKYKRKLIYGKLKKDIGSILRKLFEMKDVEIMEVNAMPDHIHMLVRIPTKMSGLIGKRLLCRYSGIKLKTVAKYIREHGSEDRLRDNLSKREYVDPFKK</sequence>
<dbReference type="GO" id="GO:0004803">
    <property type="term" value="F:transposase activity"/>
    <property type="evidence" value="ECO:0007669"/>
    <property type="project" value="InterPro"/>
</dbReference>
<dbReference type="Pfam" id="PF01797">
    <property type="entry name" value="Y1_Tnp"/>
    <property type="match status" value="1"/>
</dbReference>
<evidence type="ECO:0000259" key="1">
    <source>
        <dbReference type="SMART" id="SM01321"/>
    </source>
</evidence>
<dbReference type="EMBL" id="WNHB01000021">
    <property type="protein sequence ID" value="MTT32853.1"/>
    <property type="molecule type" value="Genomic_DNA"/>
</dbReference>
<dbReference type="Proteomes" id="UP000440978">
    <property type="component" value="Unassembled WGS sequence"/>
</dbReference>
<dbReference type="GO" id="GO:0006313">
    <property type="term" value="P:DNA transposition"/>
    <property type="evidence" value="ECO:0007669"/>
    <property type="project" value="InterPro"/>
</dbReference>